<evidence type="ECO:0000313" key="2">
    <source>
        <dbReference type="Proteomes" id="UP000215465"/>
    </source>
</evidence>
<name>A0A8B4G238_EIKCO</name>
<organism evidence="1 2">
    <name type="scientific">Eikenella corrodens</name>
    <dbReference type="NCBI Taxonomy" id="539"/>
    <lineage>
        <taxon>Bacteria</taxon>
        <taxon>Pseudomonadati</taxon>
        <taxon>Pseudomonadota</taxon>
        <taxon>Betaproteobacteria</taxon>
        <taxon>Neisseriales</taxon>
        <taxon>Neisseriaceae</taxon>
        <taxon>Eikenella</taxon>
    </lineage>
</organism>
<gene>
    <name evidence="1" type="ORF">SAMEA4412678_00547</name>
</gene>
<reference evidence="1 2" key="1">
    <citation type="submission" date="2017-06" db="EMBL/GenBank/DDBJ databases">
        <authorList>
            <consortium name="Pathogen Informatics"/>
        </authorList>
    </citation>
    <scope>NUCLEOTIDE SEQUENCE [LARGE SCALE GENOMIC DNA]</scope>
    <source>
        <strain evidence="1 2">NCTC10596</strain>
    </source>
</reference>
<dbReference type="Proteomes" id="UP000215465">
    <property type="component" value="Chromosome 1"/>
</dbReference>
<dbReference type="EMBL" id="LT906482">
    <property type="protein sequence ID" value="SNW07350.1"/>
    <property type="molecule type" value="Genomic_DNA"/>
</dbReference>
<protein>
    <submittedName>
        <fullName evidence="1">Uncharacterized protein</fullName>
    </submittedName>
</protein>
<evidence type="ECO:0000313" key="1">
    <source>
        <dbReference type="EMBL" id="SNW07350.1"/>
    </source>
</evidence>
<accession>A0A8B4G238</accession>
<sequence length="66" mass="7499">MAGSVGSKNLYPLNFFNHKYNVQAAIKLDTSGFSYLHINHSIHFTEKQNIICTSLMVFQQSFLSCI</sequence>
<proteinExistence type="predicted"/>
<dbReference type="KEGG" id="ecor:SAMEA4412678_0547"/>
<dbReference type="AlphaFoldDB" id="A0A8B4G238"/>